<name>A0ABW3K2P5_9BACT</name>
<evidence type="ECO:0000313" key="3">
    <source>
        <dbReference type="Proteomes" id="UP001597112"/>
    </source>
</evidence>
<evidence type="ECO:0000313" key="2">
    <source>
        <dbReference type="EMBL" id="MFD1000280.1"/>
    </source>
</evidence>
<dbReference type="EMBL" id="JBHTKA010000004">
    <property type="protein sequence ID" value="MFD1000280.1"/>
    <property type="molecule type" value="Genomic_DNA"/>
</dbReference>
<protein>
    <submittedName>
        <fullName evidence="2">Uncharacterized protein</fullName>
    </submittedName>
</protein>
<organism evidence="2 3">
    <name type="scientific">Ohtaekwangia kribbensis</name>
    <dbReference type="NCBI Taxonomy" id="688913"/>
    <lineage>
        <taxon>Bacteria</taxon>
        <taxon>Pseudomonadati</taxon>
        <taxon>Bacteroidota</taxon>
        <taxon>Cytophagia</taxon>
        <taxon>Cytophagales</taxon>
        <taxon>Fulvivirgaceae</taxon>
        <taxon>Ohtaekwangia</taxon>
    </lineage>
</organism>
<dbReference type="Proteomes" id="UP001597112">
    <property type="component" value="Unassembled WGS sequence"/>
</dbReference>
<feature type="coiled-coil region" evidence="1">
    <location>
        <begin position="160"/>
        <end position="196"/>
    </location>
</feature>
<keyword evidence="1" id="KW-0175">Coiled coil</keyword>
<proteinExistence type="predicted"/>
<accession>A0ABW3K2P5</accession>
<comment type="caution">
    <text evidence="2">The sequence shown here is derived from an EMBL/GenBank/DDBJ whole genome shotgun (WGS) entry which is preliminary data.</text>
</comment>
<evidence type="ECO:0000256" key="1">
    <source>
        <dbReference type="SAM" id="Coils"/>
    </source>
</evidence>
<gene>
    <name evidence="2" type="ORF">ACFQ21_13235</name>
</gene>
<reference evidence="3" key="1">
    <citation type="journal article" date="2019" name="Int. J. Syst. Evol. Microbiol.">
        <title>The Global Catalogue of Microorganisms (GCM) 10K type strain sequencing project: providing services to taxonomists for standard genome sequencing and annotation.</title>
        <authorList>
            <consortium name="The Broad Institute Genomics Platform"/>
            <consortium name="The Broad Institute Genome Sequencing Center for Infectious Disease"/>
            <person name="Wu L."/>
            <person name="Ma J."/>
        </authorList>
    </citation>
    <scope>NUCLEOTIDE SEQUENCE [LARGE SCALE GENOMIC DNA]</scope>
    <source>
        <strain evidence="3">CCUG 58938</strain>
    </source>
</reference>
<sequence length="226" mass="26851">MTDYELEKWIWTEKDFGKMGWHDATIYGLRLTENLELDIDYILQWNQPDIEGFQFTFWVAPATLVFERPTDLTIELTQSFGDKWLEIDDIEMEVVESKNIWTIITQQGDISFKADTFKQIIRRRPSFQLGQSIPYDERGGFSFDLTPGDKLNGELRPDIVERRKKQLEDYELAKKKFELKKELENLNERHDSGQIQTKDFLVEKKELKEKIDSVTFYLRGTGYEEQ</sequence>
<dbReference type="RefSeq" id="WP_377579684.1">
    <property type="nucleotide sequence ID" value="NZ_JBHTKA010000004.1"/>
</dbReference>
<keyword evidence="3" id="KW-1185">Reference proteome</keyword>